<reference evidence="2 3" key="1">
    <citation type="journal article" date="2023" name="Plants (Basel)">
        <title>Bridging the Gap: Combining Genomics and Transcriptomics Approaches to Understand Stylosanthes scabra, an Orphan Legume from the Brazilian Caatinga.</title>
        <authorList>
            <person name="Ferreira-Neto J.R.C."/>
            <person name="da Silva M.D."/>
            <person name="Binneck E."/>
            <person name="de Melo N.F."/>
            <person name="da Silva R.H."/>
            <person name="de Melo A.L.T.M."/>
            <person name="Pandolfi V."/>
            <person name="Bustamante F.O."/>
            <person name="Brasileiro-Vidal A.C."/>
            <person name="Benko-Iseppon A.M."/>
        </authorList>
    </citation>
    <scope>NUCLEOTIDE SEQUENCE [LARGE SCALE GENOMIC DNA]</scope>
    <source>
        <tissue evidence="2">Leaves</tissue>
    </source>
</reference>
<evidence type="ECO:0000313" key="2">
    <source>
        <dbReference type="EMBL" id="MED6196718.1"/>
    </source>
</evidence>
<dbReference type="PANTHER" id="PTHR12741">
    <property type="entry name" value="LYST-INTERACTING PROTEIN LIP5 DOPAMINE RESPONSIVE PROTEIN DRG-1"/>
    <property type="match status" value="1"/>
</dbReference>
<dbReference type="PANTHER" id="PTHR12741:SF16">
    <property type="entry name" value="CALLOSE SYNTHASE 7"/>
    <property type="match status" value="1"/>
</dbReference>
<dbReference type="Proteomes" id="UP001341840">
    <property type="component" value="Unassembled WGS sequence"/>
</dbReference>
<evidence type="ECO:0000313" key="3">
    <source>
        <dbReference type="Proteomes" id="UP001341840"/>
    </source>
</evidence>
<comment type="caution">
    <text evidence="2">The sequence shown here is derived from an EMBL/GenBank/DDBJ whole genome shotgun (WGS) entry which is preliminary data.</text>
</comment>
<dbReference type="Pfam" id="PF25968">
    <property type="entry name" value="CALS1"/>
    <property type="match status" value="1"/>
</dbReference>
<dbReference type="EMBL" id="JASCZI010211788">
    <property type="protein sequence ID" value="MED6196718.1"/>
    <property type="molecule type" value="Genomic_DNA"/>
</dbReference>
<protein>
    <submittedName>
        <fullName evidence="2">Callose synthase 6</fullName>
    </submittedName>
</protein>
<gene>
    <name evidence="2" type="primary">CALS6</name>
    <name evidence="2" type="ORF">PIB30_049966</name>
</gene>
<sequence>MCHKLSAEEVLHLYLKIQDRDLLLVAYSSSDVFVIQWPPFLLSSKIAIALDMAKHYKKEDDSKLFKKIMNDSYMSSAVVECYETLKDIIYNLLLDEEDNM</sequence>
<proteinExistence type="predicted"/>
<dbReference type="InterPro" id="IPR058851">
    <property type="entry name" value="CALS1_helical"/>
</dbReference>
<keyword evidence="3" id="KW-1185">Reference proteome</keyword>
<evidence type="ECO:0000259" key="1">
    <source>
        <dbReference type="Pfam" id="PF25968"/>
    </source>
</evidence>
<feature type="domain" description="Callose synthase helical" evidence="1">
    <location>
        <begin position="38"/>
        <end position="99"/>
    </location>
</feature>
<organism evidence="2 3">
    <name type="scientific">Stylosanthes scabra</name>
    <dbReference type="NCBI Taxonomy" id="79078"/>
    <lineage>
        <taxon>Eukaryota</taxon>
        <taxon>Viridiplantae</taxon>
        <taxon>Streptophyta</taxon>
        <taxon>Embryophyta</taxon>
        <taxon>Tracheophyta</taxon>
        <taxon>Spermatophyta</taxon>
        <taxon>Magnoliopsida</taxon>
        <taxon>eudicotyledons</taxon>
        <taxon>Gunneridae</taxon>
        <taxon>Pentapetalae</taxon>
        <taxon>rosids</taxon>
        <taxon>fabids</taxon>
        <taxon>Fabales</taxon>
        <taxon>Fabaceae</taxon>
        <taxon>Papilionoideae</taxon>
        <taxon>50 kb inversion clade</taxon>
        <taxon>dalbergioids sensu lato</taxon>
        <taxon>Dalbergieae</taxon>
        <taxon>Pterocarpus clade</taxon>
        <taxon>Stylosanthes</taxon>
    </lineage>
</organism>
<name>A0ABU6XJ28_9FABA</name>
<accession>A0ABU6XJ28</accession>